<organism evidence="2 3">
    <name type="scientific">Malus domestica</name>
    <name type="common">Apple</name>
    <name type="synonym">Pyrus malus</name>
    <dbReference type="NCBI Taxonomy" id="3750"/>
    <lineage>
        <taxon>Eukaryota</taxon>
        <taxon>Viridiplantae</taxon>
        <taxon>Streptophyta</taxon>
        <taxon>Embryophyta</taxon>
        <taxon>Tracheophyta</taxon>
        <taxon>Spermatophyta</taxon>
        <taxon>Magnoliopsida</taxon>
        <taxon>eudicotyledons</taxon>
        <taxon>Gunneridae</taxon>
        <taxon>Pentapetalae</taxon>
        <taxon>rosids</taxon>
        <taxon>fabids</taxon>
        <taxon>Rosales</taxon>
        <taxon>Rosaceae</taxon>
        <taxon>Amygdaloideae</taxon>
        <taxon>Maleae</taxon>
        <taxon>Malus</taxon>
    </lineage>
</organism>
<proteinExistence type="predicted"/>
<sequence length="151" mass="16663">MIDLECDSPLAFGSNPNPDIHIGVQYGGGFWVRNYESFKSKGYGNSNKKFNPKLISKRSGSNGVGSRSGFNQKLRGGLHSNGVGLEDLGGSSVRKGADDPIEAMTCSIEFLGEVFMKMEMAKEIEKMRMKMEMKQNQMIMESQKQIVDGVI</sequence>
<dbReference type="STRING" id="3750.A0A498HF32"/>
<feature type="region of interest" description="Disordered" evidence="1">
    <location>
        <begin position="57"/>
        <end position="77"/>
    </location>
</feature>
<name>A0A498HF32_MALDO</name>
<dbReference type="Proteomes" id="UP000290289">
    <property type="component" value="Chromosome 17"/>
</dbReference>
<evidence type="ECO:0000256" key="1">
    <source>
        <dbReference type="SAM" id="MobiDB-lite"/>
    </source>
</evidence>
<dbReference type="EMBL" id="RDQH01000343">
    <property type="protein sequence ID" value="RXH67653.1"/>
    <property type="molecule type" value="Genomic_DNA"/>
</dbReference>
<protein>
    <submittedName>
        <fullName evidence="2">Uncharacterized protein</fullName>
    </submittedName>
</protein>
<comment type="caution">
    <text evidence="2">The sequence shown here is derived from an EMBL/GenBank/DDBJ whole genome shotgun (WGS) entry which is preliminary data.</text>
</comment>
<gene>
    <name evidence="2" type="ORF">DVH24_027800</name>
</gene>
<evidence type="ECO:0000313" key="3">
    <source>
        <dbReference type="Proteomes" id="UP000290289"/>
    </source>
</evidence>
<keyword evidence="3" id="KW-1185">Reference proteome</keyword>
<evidence type="ECO:0000313" key="2">
    <source>
        <dbReference type="EMBL" id="RXH67653.1"/>
    </source>
</evidence>
<reference evidence="2 3" key="1">
    <citation type="submission" date="2018-10" db="EMBL/GenBank/DDBJ databases">
        <title>A high-quality apple genome assembly.</title>
        <authorList>
            <person name="Hu J."/>
        </authorList>
    </citation>
    <scope>NUCLEOTIDE SEQUENCE [LARGE SCALE GENOMIC DNA]</scope>
    <source>
        <strain evidence="3">cv. HFTH1</strain>
        <tissue evidence="2">Young leaf</tissue>
    </source>
</reference>
<dbReference type="AlphaFoldDB" id="A0A498HF32"/>
<feature type="compositionally biased region" description="Low complexity" evidence="1">
    <location>
        <begin position="57"/>
        <end position="69"/>
    </location>
</feature>
<accession>A0A498HF32</accession>